<comment type="pathway">
    <text evidence="1">Cofactor biosynthesis; adenosylcobalamin biosynthesis.</text>
</comment>
<evidence type="ECO:0000256" key="1">
    <source>
        <dbReference type="ARBA" id="ARBA00004953"/>
    </source>
</evidence>
<dbReference type="EMBL" id="CABFPH010000099">
    <property type="protein sequence ID" value="VUD74047.1"/>
    <property type="molecule type" value="Genomic_DNA"/>
</dbReference>
<dbReference type="InterPro" id="IPR003723">
    <property type="entry name" value="Precorrin-6x_reduct"/>
</dbReference>
<dbReference type="GO" id="GO:0009236">
    <property type="term" value="P:cobalamin biosynthetic process"/>
    <property type="evidence" value="ECO:0007669"/>
    <property type="project" value="UniProtKB-UniPathway"/>
</dbReference>
<dbReference type="AlphaFoldDB" id="A0A509EI45"/>
<dbReference type="EC" id="1.3.1.54" evidence="4"/>
<dbReference type="Pfam" id="PF02571">
    <property type="entry name" value="CbiJ"/>
    <property type="match status" value="1"/>
</dbReference>
<keyword evidence="3 4" id="KW-0560">Oxidoreductase</keyword>
<dbReference type="PANTHER" id="PTHR36925">
    <property type="entry name" value="COBALT-PRECORRIN-6A REDUCTASE"/>
    <property type="match status" value="1"/>
</dbReference>
<gene>
    <name evidence="4" type="primary">cobK</name>
    <name evidence="4" type="ORF">MET9862_04672</name>
</gene>
<dbReference type="UniPathway" id="UPA00148"/>
<dbReference type="PANTHER" id="PTHR36925:SF1">
    <property type="entry name" value="COBALT-PRECORRIN-6A REDUCTASE"/>
    <property type="match status" value="1"/>
</dbReference>
<dbReference type="NCBIfam" id="NF005968">
    <property type="entry name" value="PRK08057.1-2"/>
    <property type="match status" value="1"/>
</dbReference>
<dbReference type="Proteomes" id="UP000410984">
    <property type="component" value="Unassembled WGS sequence"/>
</dbReference>
<dbReference type="PROSITE" id="PS51014">
    <property type="entry name" value="COBK_CBIJ"/>
    <property type="match status" value="1"/>
</dbReference>
<keyword evidence="2" id="KW-0169">Cobalamin biosynthesis</keyword>
<evidence type="ECO:0000313" key="5">
    <source>
        <dbReference type="Proteomes" id="UP000410984"/>
    </source>
</evidence>
<keyword evidence="5" id="KW-1185">Reference proteome</keyword>
<proteinExistence type="predicted"/>
<dbReference type="GO" id="GO:0016994">
    <property type="term" value="F:precorrin-6A reductase activity"/>
    <property type="evidence" value="ECO:0007669"/>
    <property type="project" value="UniProtKB-EC"/>
</dbReference>
<protein>
    <submittedName>
        <fullName evidence="4">Precorrin-6A reductase</fullName>
        <ecNumber evidence="4">1.3.1.54</ecNumber>
    </submittedName>
</protein>
<organism evidence="4 5">
    <name type="scientific">Methylobacterium symbioticum</name>
    <dbReference type="NCBI Taxonomy" id="2584084"/>
    <lineage>
        <taxon>Bacteria</taxon>
        <taxon>Pseudomonadati</taxon>
        <taxon>Pseudomonadota</taxon>
        <taxon>Alphaproteobacteria</taxon>
        <taxon>Hyphomicrobiales</taxon>
        <taxon>Methylobacteriaceae</taxon>
        <taxon>Methylobacterium</taxon>
    </lineage>
</organism>
<evidence type="ECO:0000313" key="4">
    <source>
        <dbReference type="EMBL" id="VUD74047.1"/>
    </source>
</evidence>
<evidence type="ECO:0000256" key="2">
    <source>
        <dbReference type="ARBA" id="ARBA00022573"/>
    </source>
</evidence>
<evidence type="ECO:0000256" key="3">
    <source>
        <dbReference type="ARBA" id="ARBA00023002"/>
    </source>
</evidence>
<sequence length="267" mass="27549">MPTIDSQGLDGGSREGEKAAMRILILGGTGEAAELARAISRDPDLDATLSLAGRTAAPQPQALPVRIGGVGGAEGLAAHLRAARIDRLIDATHPFAARISANAATAAEAARVPLLAIRRPAWTREFGDTWTEVGSVAEAAEALGEAPRTVFVTVGRNEVAAFAAAPQHRYLVRTIEPVDGALAVPHLVEIRARGPYDAAAEEGLMARHGVDVLVSKNAGGAATAGKIAAARRLGLPVVMVRRPEKPAVESVTDAAGALRWLGIRASG</sequence>
<reference evidence="4 5" key="1">
    <citation type="submission" date="2019-06" db="EMBL/GenBank/DDBJ databases">
        <authorList>
            <person name="Rodrigo-Torres L."/>
            <person name="Arahal R. D."/>
            <person name="Lucena T."/>
        </authorList>
    </citation>
    <scope>NUCLEOTIDE SEQUENCE [LARGE SCALE GENOMIC DNA]</scope>
    <source>
        <strain evidence="4 5">SB0023/3</strain>
    </source>
</reference>
<name>A0A509EI45_9HYPH</name>
<accession>A0A509EI45</accession>